<dbReference type="GO" id="GO:0072583">
    <property type="term" value="P:clathrin-dependent endocytosis"/>
    <property type="evidence" value="ECO:0007669"/>
    <property type="project" value="InterPro"/>
</dbReference>
<dbReference type="GO" id="GO:0030136">
    <property type="term" value="C:clathrin-coated vesicle"/>
    <property type="evidence" value="ECO:0007669"/>
    <property type="project" value="UniProtKB-SubCell"/>
</dbReference>
<keyword evidence="5" id="KW-0333">Golgi apparatus</keyword>
<feature type="region of interest" description="Disordered" evidence="9">
    <location>
        <begin position="453"/>
        <end position="503"/>
    </location>
</feature>
<evidence type="ECO:0000313" key="12">
    <source>
        <dbReference type="Proteomes" id="UP000027138"/>
    </source>
</evidence>
<dbReference type="GO" id="GO:0006900">
    <property type="term" value="P:vesicle budding from membrane"/>
    <property type="evidence" value="ECO:0007669"/>
    <property type="project" value="TreeGrafter"/>
</dbReference>
<feature type="compositionally biased region" description="Polar residues" evidence="9">
    <location>
        <begin position="489"/>
        <end position="503"/>
    </location>
</feature>
<dbReference type="GO" id="GO:0005546">
    <property type="term" value="F:phosphatidylinositol-4,5-bisphosphate binding"/>
    <property type="evidence" value="ECO:0007669"/>
    <property type="project" value="TreeGrafter"/>
</dbReference>
<evidence type="ECO:0000256" key="3">
    <source>
        <dbReference type="ARBA" id="ARBA00004600"/>
    </source>
</evidence>
<dbReference type="InterPro" id="IPR011417">
    <property type="entry name" value="ANTH_dom"/>
</dbReference>
<accession>A0A067LAF8</accession>
<dbReference type="PROSITE" id="PS50942">
    <property type="entry name" value="ENTH"/>
    <property type="match status" value="1"/>
</dbReference>
<organism evidence="11 12">
    <name type="scientific">Jatropha curcas</name>
    <name type="common">Barbados nut</name>
    <dbReference type="NCBI Taxonomy" id="180498"/>
    <lineage>
        <taxon>Eukaryota</taxon>
        <taxon>Viridiplantae</taxon>
        <taxon>Streptophyta</taxon>
        <taxon>Embryophyta</taxon>
        <taxon>Tracheophyta</taxon>
        <taxon>Spermatophyta</taxon>
        <taxon>Magnoliopsida</taxon>
        <taxon>eudicotyledons</taxon>
        <taxon>Gunneridae</taxon>
        <taxon>Pentapetalae</taxon>
        <taxon>rosids</taxon>
        <taxon>fabids</taxon>
        <taxon>Malpighiales</taxon>
        <taxon>Euphorbiaceae</taxon>
        <taxon>Crotonoideae</taxon>
        <taxon>Jatropheae</taxon>
        <taxon>Jatropha</taxon>
    </lineage>
</organism>
<evidence type="ECO:0000256" key="4">
    <source>
        <dbReference type="ARBA" id="ARBA00022583"/>
    </source>
</evidence>
<dbReference type="SUPFAM" id="SSF48464">
    <property type="entry name" value="ENTH/VHS domain"/>
    <property type="match status" value="1"/>
</dbReference>
<dbReference type="GO" id="GO:0048268">
    <property type="term" value="P:clathrin coat assembly"/>
    <property type="evidence" value="ECO:0007669"/>
    <property type="project" value="InterPro"/>
</dbReference>
<dbReference type="GO" id="GO:0005545">
    <property type="term" value="F:1-phosphatidylinositol binding"/>
    <property type="evidence" value="ECO:0007669"/>
    <property type="project" value="InterPro"/>
</dbReference>
<dbReference type="GO" id="GO:0000149">
    <property type="term" value="F:SNARE binding"/>
    <property type="evidence" value="ECO:0007669"/>
    <property type="project" value="TreeGrafter"/>
</dbReference>
<evidence type="ECO:0000256" key="5">
    <source>
        <dbReference type="ARBA" id="ARBA00023034"/>
    </source>
</evidence>
<evidence type="ECO:0000256" key="8">
    <source>
        <dbReference type="ARBA" id="ARBA00023329"/>
    </source>
</evidence>
<comment type="subcellular location">
    <subcellularLocation>
        <location evidence="1">Cytoplasmic vesicle</location>
        <location evidence="1">Clathrin-coated vesicle</location>
    </subcellularLocation>
    <subcellularLocation>
        <location evidence="2">Golgi apparatus</location>
    </subcellularLocation>
    <subcellularLocation>
        <location evidence="3">Membrane</location>
        <location evidence="3">Clathrin-coated pit</location>
    </subcellularLocation>
</comment>
<dbReference type="InterPro" id="IPR048050">
    <property type="entry name" value="ANTH_N_plant"/>
</dbReference>
<dbReference type="FunFam" id="1.20.58.150:FF:000003">
    <property type="entry name" value="Putative clathrin assembly protein"/>
    <property type="match status" value="1"/>
</dbReference>
<reference evidence="11 12" key="1">
    <citation type="journal article" date="2014" name="PLoS ONE">
        <title>Global Analysis of Gene Expression Profiles in Physic Nut (Jatropha curcas L.) Seedlings Exposed to Salt Stress.</title>
        <authorList>
            <person name="Zhang L."/>
            <person name="Zhang C."/>
            <person name="Wu P."/>
            <person name="Chen Y."/>
            <person name="Li M."/>
            <person name="Jiang H."/>
            <person name="Wu G."/>
        </authorList>
    </citation>
    <scope>NUCLEOTIDE SEQUENCE [LARGE SCALE GENOMIC DNA]</scope>
    <source>
        <strain evidence="12">cv. GZQX0401</strain>
        <tissue evidence="11">Young leaves</tissue>
    </source>
</reference>
<sequence>MGTFTSFRKAYGALKDSTTVGLAKVNSEFKELDIAIVKATNHVECPPKERHVRINFLIFHWLFAKVAIKTLIVIHRTLREGDPTFREELLNYAHRGNILQISNFKDDSSPMAWDCSAWVRTYALFLEERLECFRILKYDIEAERLTKSSPAATKAHSRTRLLNRDALLDQLPALQQLLFRLVGCHPEGTAYCNYLVQYALALVLKESFKIYCAINDGIINLVDMKLEILFQFFDMSRHDAVKALNIYKRAGQQAEKLAEFYEYCKGLELARNFQFPTLRQPPPSFLATMEEYIKEAPQMGSVHKRLGLHEINQKAIQLEESNALALAIVPTDNGNLSSSSDALSALVGPNATGWELALVTAPSNNTSHVTGSQLAGGFDRLLLDSLYEDDSARRQLELQNAGYGYGGMMTMQNNPFEQHDPFAMSSNVPPPPNVQMAMTQQQQQQMMLQQQQQMMLQHQQQQLYQPQHPQSQTHQMSPLNPFGDPFSSLPHSSVSQQGNHMLL</sequence>
<dbReference type="Gene3D" id="1.25.40.90">
    <property type="match status" value="2"/>
</dbReference>
<evidence type="ECO:0000259" key="10">
    <source>
        <dbReference type="PROSITE" id="PS50942"/>
    </source>
</evidence>
<evidence type="ECO:0000256" key="9">
    <source>
        <dbReference type="SAM" id="MobiDB-lite"/>
    </source>
</evidence>
<evidence type="ECO:0000256" key="2">
    <source>
        <dbReference type="ARBA" id="ARBA00004555"/>
    </source>
</evidence>
<proteinExistence type="predicted"/>
<feature type="domain" description="ENTH" evidence="10">
    <location>
        <begin position="2"/>
        <end position="140"/>
    </location>
</feature>
<dbReference type="PANTHER" id="PTHR22951:SF5">
    <property type="entry name" value="PHOSPHATIDYLINOSITOL-BINDING CLATHRIN ASSEMBLY PROTEIN LAP"/>
    <property type="match status" value="1"/>
</dbReference>
<keyword evidence="12" id="KW-1185">Reference proteome</keyword>
<dbReference type="CDD" id="cd03564">
    <property type="entry name" value="ANTH_N"/>
    <property type="match status" value="1"/>
</dbReference>
<dbReference type="Gene3D" id="1.20.58.150">
    <property type="entry name" value="ANTH domain"/>
    <property type="match status" value="1"/>
</dbReference>
<dbReference type="InterPro" id="IPR013809">
    <property type="entry name" value="ENTH"/>
</dbReference>
<dbReference type="Pfam" id="PF07651">
    <property type="entry name" value="ANTH"/>
    <property type="match status" value="2"/>
</dbReference>
<dbReference type="PANTHER" id="PTHR22951">
    <property type="entry name" value="CLATHRIN ASSEMBLY PROTEIN"/>
    <property type="match status" value="1"/>
</dbReference>
<dbReference type="OrthoDB" id="44015at2759"/>
<dbReference type="Proteomes" id="UP000027138">
    <property type="component" value="Unassembled WGS sequence"/>
</dbReference>
<dbReference type="GO" id="GO:0005905">
    <property type="term" value="C:clathrin-coated pit"/>
    <property type="evidence" value="ECO:0007669"/>
    <property type="project" value="UniProtKB-SubCell"/>
</dbReference>
<keyword evidence="8" id="KW-0968">Cytoplasmic vesicle</keyword>
<dbReference type="GO" id="GO:0005794">
    <property type="term" value="C:Golgi apparatus"/>
    <property type="evidence" value="ECO:0007669"/>
    <property type="project" value="UniProtKB-SubCell"/>
</dbReference>
<dbReference type="STRING" id="180498.A0A067LAF8"/>
<name>A0A067LAF8_JATCU</name>
<gene>
    <name evidence="11" type="ORF">JCGZ_03219</name>
</gene>
<keyword evidence="6" id="KW-0472">Membrane</keyword>
<evidence type="ECO:0000256" key="6">
    <source>
        <dbReference type="ARBA" id="ARBA00023136"/>
    </source>
</evidence>
<dbReference type="SUPFAM" id="SSF89009">
    <property type="entry name" value="GAT-like domain"/>
    <property type="match status" value="1"/>
</dbReference>
<dbReference type="InterPro" id="IPR014712">
    <property type="entry name" value="ANTH_dom_sf"/>
</dbReference>
<dbReference type="InterPro" id="IPR045192">
    <property type="entry name" value="AP180-like"/>
</dbReference>
<dbReference type="AlphaFoldDB" id="A0A067LAF8"/>
<protein>
    <recommendedName>
        <fullName evidence="10">ENTH domain-containing protein</fullName>
    </recommendedName>
</protein>
<dbReference type="EMBL" id="KK914321">
    <property type="protein sequence ID" value="KDP41089.1"/>
    <property type="molecule type" value="Genomic_DNA"/>
</dbReference>
<evidence type="ECO:0000256" key="7">
    <source>
        <dbReference type="ARBA" id="ARBA00023176"/>
    </source>
</evidence>
<keyword evidence="7" id="KW-0168">Coated pit</keyword>
<dbReference type="InterPro" id="IPR008942">
    <property type="entry name" value="ENTH_VHS"/>
</dbReference>
<evidence type="ECO:0000256" key="1">
    <source>
        <dbReference type="ARBA" id="ARBA00004132"/>
    </source>
</evidence>
<evidence type="ECO:0000313" key="11">
    <source>
        <dbReference type="EMBL" id="KDP41089.1"/>
    </source>
</evidence>
<dbReference type="GO" id="GO:0032050">
    <property type="term" value="F:clathrin heavy chain binding"/>
    <property type="evidence" value="ECO:0007669"/>
    <property type="project" value="TreeGrafter"/>
</dbReference>
<feature type="compositionally biased region" description="Low complexity" evidence="9">
    <location>
        <begin position="453"/>
        <end position="472"/>
    </location>
</feature>
<dbReference type="SMART" id="SM00273">
    <property type="entry name" value="ENTH"/>
    <property type="match status" value="1"/>
</dbReference>
<keyword evidence="4" id="KW-0254">Endocytosis</keyword>